<comment type="caution">
    <text evidence="2">The sequence shown here is derived from an EMBL/GenBank/DDBJ whole genome shotgun (WGS) entry which is preliminary data.</text>
</comment>
<keyword evidence="3" id="KW-1185">Reference proteome</keyword>
<dbReference type="OrthoDB" id="999103at2759"/>
<feature type="compositionally biased region" description="Low complexity" evidence="1">
    <location>
        <begin position="267"/>
        <end position="286"/>
    </location>
</feature>
<reference evidence="2" key="1">
    <citation type="submission" date="2022-02" db="EMBL/GenBank/DDBJ databases">
        <authorList>
            <person name="Henning P.M."/>
            <person name="McCubbin A.G."/>
            <person name="Shore J.S."/>
        </authorList>
    </citation>
    <scope>NUCLEOTIDE SEQUENCE</scope>
    <source>
        <strain evidence="2">F60SS</strain>
        <tissue evidence="2">Leaves</tissue>
    </source>
</reference>
<feature type="region of interest" description="Disordered" evidence="1">
    <location>
        <begin position="267"/>
        <end position="298"/>
    </location>
</feature>
<feature type="region of interest" description="Disordered" evidence="1">
    <location>
        <begin position="167"/>
        <end position="203"/>
    </location>
</feature>
<protein>
    <recommendedName>
        <fullName evidence="4">DUF4283 domain-containing protein</fullName>
    </recommendedName>
</protein>
<evidence type="ECO:0008006" key="4">
    <source>
        <dbReference type="Google" id="ProtNLM"/>
    </source>
</evidence>
<gene>
    <name evidence="2" type="ORF">Tsubulata_033600</name>
</gene>
<accession>A0A9Q0GJU3</accession>
<dbReference type="PANTHER" id="PTHR34427:SF5">
    <property type="entry name" value="DUF4283 DOMAIN-CONTAINING PROTEIN"/>
    <property type="match status" value="1"/>
</dbReference>
<evidence type="ECO:0000313" key="2">
    <source>
        <dbReference type="EMBL" id="KAJ4851126.1"/>
    </source>
</evidence>
<dbReference type="EMBL" id="JAKUCV010000122">
    <property type="protein sequence ID" value="KAJ4851126.1"/>
    <property type="molecule type" value="Genomic_DNA"/>
</dbReference>
<dbReference type="AlphaFoldDB" id="A0A9Q0GJU3"/>
<organism evidence="2 3">
    <name type="scientific">Turnera subulata</name>
    <dbReference type="NCBI Taxonomy" id="218843"/>
    <lineage>
        <taxon>Eukaryota</taxon>
        <taxon>Viridiplantae</taxon>
        <taxon>Streptophyta</taxon>
        <taxon>Embryophyta</taxon>
        <taxon>Tracheophyta</taxon>
        <taxon>Spermatophyta</taxon>
        <taxon>Magnoliopsida</taxon>
        <taxon>eudicotyledons</taxon>
        <taxon>Gunneridae</taxon>
        <taxon>Pentapetalae</taxon>
        <taxon>rosids</taxon>
        <taxon>fabids</taxon>
        <taxon>Malpighiales</taxon>
        <taxon>Passifloraceae</taxon>
        <taxon>Turnera</taxon>
    </lineage>
</organism>
<feature type="compositionally biased region" description="Low complexity" evidence="1">
    <location>
        <begin position="167"/>
        <end position="178"/>
    </location>
</feature>
<reference evidence="2" key="2">
    <citation type="journal article" date="2023" name="Plants (Basel)">
        <title>Annotation of the Turnera subulata (Passifloraceae) Draft Genome Reveals the S-Locus Evolved after the Divergence of Turneroideae from Passifloroideae in a Stepwise Manner.</title>
        <authorList>
            <person name="Henning P.M."/>
            <person name="Roalson E.H."/>
            <person name="Mir W."/>
            <person name="McCubbin A.G."/>
            <person name="Shore J.S."/>
        </authorList>
    </citation>
    <scope>NUCLEOTIDE SEQUENCE</scope>
    <source>
        <strain evidence="2">F60SS</strain>
    </source>
</reference>
<feature type="region of interest" description="Disordered" evidence="1">
    <location>
        <begin position="352"/>
        <end position="375"/>
    </location>
</feature>
<evidence type="ECO:0000256" key="1">
    <source>
        <dbReference type="SAM" id="MobiDB-lite"/>
    </source>
</evidence>
<dbReference type="PANTHER" id="PTHR34427">
    <property type="entry name" value="DUF4283 DOMAIN PROTEIN"/>
    <property type="match status" value="1"/>
</dbReference>
<evidence type="ECO:0000313" key="3">
    <source>
        <dbReference type="Proteomes" id="UP001141552"/>
    </source>
</evidence>
<proteinExistence type="predicted"/>
<sequence length="375" mass="40638">MNTHSILQIFLKHGLSVSICDFGGDSVIIKFPFPTELNSFFMSNQEWTVPIFDLLRPWQPKDGPSNRKVWIRANGIPLHAWSHGFFHILVSRFGSLISITPETENESKLDYVVHQIITTVFKPISWEINALIDDLSFHINIDEIFQPPVGTILSATPHFPTLGYSKPFSNSSSTSKPSSPRPPPSPKHVASTGVGPVASSGHHASDPFNLMPIIVNSIRPMNGRACSDTLKFQSCSVVALGDANPSYGQSNSYSSAWSTIVANTCNSPHNSSTDSSSPSTHVCSCSPDTSASPLNAETGGENRVEIVVMTKDLQLRQLEEAEINAIVAAIEAKIARKAIIEAAKQPRIQAARLNAEGAELPNPEGGKGSKECKRS</sequence>
<name>A0A9Q0GJU3_9ROSI</name>
<dbReference type="Proteomes" id="UP001141552">
    <property type="component" value="Unassembled WGS sequence"/>
</dbReference>